<evidence type="ECO:0000313" key="2">
    <source>
        <dbReference type="EMBL" id="EGO64477.1"/>
    </source>
</evidence>
<sequence length="205" mass="22716">METNYRIAYDKGWQDVKKKLPEEIVSRRSVSYCSSKNQFTVPFFNSEYILDCRNETITGKTAGQIPDITASIIILNYLSFSDISPTPDKKWVSLKEIPKGGALFYPAFRKNTIEVLLKTFGKQPKELLTCAAALGGQSASLGSASVVFHAFPEIPLCIVMWEGDEEVRANATVLYDPSIADILHVESIIGLGMYLAAKLNQLASR</sequence>
<dbReference type="RefSeq" id="WP_004573239.1">
    <property type="nucleotide sequence ID" value="NZ_AFGF01000056.1"/>
</dbReference>
<dbReference type="Proteomes" id="UP000003240">
    <property type="component" value="Unassembled WGS sequence"/>
</dbReference>
<reference evidence="2 3" key="1">
    <citation type="journal article" date="2011" name="EMBO J.">
        <title>Structural diversity of bacterial flagellar motors.</title>
        <authorList>
            <person name="Chen S."/>
            <person name="Beeby M."/>
            <person name="Murphy G.E."/>
            <person name="Leadbetter J.R."/>
            <person name="Hendrixson D.R."/>
            <person name="Briegel A."/>
            <person name="Li Z."/>
            <person name="Shi J."/>
            <person name="Tocheva E.I."/>
            <person name="Muller A."/>
            <person name="Dobro M.J."/>
            <person name="Jensen G.J."/>
        </authorList>
    </citation>
    <scope>NUCLEOTIDE SEQUENCE [LARGE SCALE GENOMIC DNA]</scope>
    <source>
        <strain evidence="2 3">DSM 6540</strain>
    </source>
</reference>
<name>F7NHV2_9FIRM</name>
<proteinExistence type="predicted"/>
<evidence type="ECO:0000313" key="3">
    <source>
        <dbReference type="Proteomes" id="UP000003240"/>
    </source>
</evidence>
<accession>F7NHV2</accession>
<dbReference type="Pfam" id="PF12654">
    <property type="entry name" value="DUF3786"/>
    <property type="match status" value="1"/>
</dbReference>
<organism evidence="2 3">
    <name type="scientific">Acetonema longum DSM 6540</name>
    <dbReference type="NCBI Taxonomy" id="1009370"/>
    <lineage>
        <taxon>Bacteria</taxon>
        <taxon>Bacillati</taxon>
        <taxon>Bacillota</taxon>
        <taxon>Negativicutes</taxon>
        <taxon>Acetonemataceae</taxon>
        <taxon>Acetonema</taxon>
    </lineage>
</organism>
<dbReference type="EMBL" id="AFGF01000056">
    <property type="protein sequence ID" value="EGO64477.1"/>
    <property type="molecule type" value="Genomic_DNA"/>
</dbReference>
<dbReference type="InterPro" id="IPR024264">
    <property type="entry name" value="DUF3786"/>
</dbReference>
<gene>
    <name evidence="2" type="ORF">ALO_08248</name>
</gene>
<comment type="caution">
    <text evidence="2">The sequence shown here is derived from an EMBL/GenBank/DDBJ whole genome shotgun (WGS) entry which is preliminary data.</text>
</comment>
<feature type="domain" description="DUF3786" evidence="1">
    <location>
        <begin position="21"/>
        <end position="196"/>
    </location>
</feature>
<dbReference type="OrthoDB" id="159408at2"/>
<dbReference type="STRING" id="1009370.ALO_08248"/>
<evidence type="ECO:0000259" key="1">
    <source>
        <dbReference type="Pfam" id="PF12654"/>
    </source>
</evidence>
<dbReference type="eggNOG" id="ENOG502ZT7N">
    <property type="taxonomic scope" value="Bacteria"/>
</dbReference>
<protein>
    <recommendedName>
        <fullName evidence="1">DUF3786 domain-containing protein</fullName>
    </recommendedName>
</protein>
<dbReference type="AlphaFoldDB" id="F7NHV2"/>
<keyword evidence="3" id="KW-1185">Reference proteome</keyword>